<proteinExistence type="predicted"/>
<dbReference type="EMBL" id="AWEZ01000045">
    <property type="protein sequence ID" value="ERL08187.1"/>
    <property type="molecule type" value="Genomic_DNA"/>
</dbReference>
<evidence type="ECO:0000313" key="2">
    <source>
        <dbReference type="Proteomes" id="UP000016638"/>
    </source>
</evidence>
<dbReference type="Proteomes" id="UP000016638">
    <property type="component" value="Unassembled WGS sequence"/>
</dbReference>
<dbReference type="PATRIC" id="fig|1125712.3.peg.1218"/>
<dbReference type="RefSeq" id="WP_021726056.1">
    <property type="nucleotide sequence ID" value="NZ_AWEZ01000045.1"/>
</dbReference>
<dbReference type="Pfam" id="PF06245">
    <property type="entry name" value="DUF1015"/>
    <property type="match status" value="1"/>
</dbReference>
<protein>
    <submittedName>
        <fullName evidence="1">PF06245 family protein</fullName>
    </submittedName>
</protein>
<dbReference type="STRING" id="1125712.HMPREF1316_0085"/>
<dbReference type="InterPro" id="IPR008323">
    <property type="entry name" value="UCP033563"/>
</dbReference>
<reference evidence="1 2" key="1">
    <citation type="submission" date="2013-08" db="EMBL/GenBank/DDBJ databases">
        <authorList>
            <person name="Durkin A.S."/>
            <person name="Haft D.R."/>
            <person name="McCorrison J."/>
            <person name="Torralba M."/>
            <person name="Gillis M."/>
            <person name="Haft D.H."/>
            <person name="Methe B."/>
            <person name="Sutton G."/>
            <person name="Nelson K.E."/>
        </authorList>
    </citation>
    <scope>NUCLEOTIDE SEQUENCE [LARGE SCALE GENOMIC DNA]</scope>
    <source>
        <strain evidence="1 2">F0195</strain>
    </source>
</reference>
<gene>
    <name evidence="1" type="ORF">HMPREF1316_0085</name>
</gene>
<keyword evidence="2" id="KW-1185">Reference proteome</keyword>
<comment type="caution">
    <text evidence="1">The sequence shown here is derived from an EMBL/GenBank/DDBJ whole genome shotgun (WGS) entry which is preliminary data.</text>
</comment>
<name>U2UYK3_9ACTN</name>
<organism evidence="1 2">
    <name type="scientific">Olsenella profusa F0195</name>
    <dbReference type="NCBI Taxonomy" id="1125712"/>
    <lineage>
        <taxon>Bacteria</taxon>
        <taxon>Bacillati</taxon>
        <taxon>Actinomycetota</taxon>
        <taxon>Coriobacteriia</taxon>
        <taxon>Coriobacteriales</taxon>
        <taxon>Atopobiaceae</taxon>
        <taxon>Olsenella</taxon>
    </lineage>
</organism>
<accession>U2UYK3</accession>
<dbReference type="PIRSF" id="PIRSF033563">
    <property type="entry name" value="UCP033563"/>
    <property type="match status" value="1"/>
</dbReference>
<dbReference type="OrthoDB" id="9781616at2"/>
<evidence type="ECO:0000313" key="1">
    <source>
        <dbReference type="EMBL" id="ERL08187.1"/>
    </source>
</evidence>
<dbReference type="eggNOG" id="COG4198">
    <property type="taxonomic scope" value="Bacteria"/>
</dbReference>
<sequence>MRVDPIDCWRPTPTRAASFASLPYDVFDRAQARAYVERHPDSFLAIDRPETAFPPDHDMYAADVYAKAAELLRARASDGTLLHDTAACYYLYRLEQDGHAQVGVVGACSIDEYEDGTILRHENTTAAKERDRIRHIEATGAQTGPILLTYHDDVAVDTLCDLAATGEPLYDFTDEEGVRQTVWRIARPAAVEALRATFATIPHAYIADGHHRAASAVRVGKRQRAEARARGEGGPLPSDLFLAVLVPASQLRVLPYNRVVADACGLSTDELTARIAAQGFVVDGPTESFREPARTGQIALYAGGRWHMLHAPRGTDDPCDPVASLDTQVLQERVLGPILQVRDPRTSSRIRFVGGIEGPGRLEGLAGTDGVAFWLHPTSVEQLMAVSDAGMLMPPKSTWFEPKLRSGLFIRGIREGRQPPASSLLRVPHWTRCR</sequence>
<dbReference type="PANTHER" id="PTHR36454:SF1">
    <property type="entry name" value="DUF1015 DOMAIN-CONTAINING PROTEIN"/>
    <property type="match status" value="1"/>
</dbReference>
<dbReference type="PANTHER" id="PTHR36454">
    <property type="entry name" value="LMO2823 PROTEIN"/>
    <property type="match status" value="1"/>
</dbReference>
<dbReference type="AlphaFoldDB" id="U2UYK3"/>